<evidence type="ECO:0000313" key="3">
    <source>
        <dbReference type="EMBL" id="CAJ0938138.1"/>
    </source>
</evidence>
<dbReference type="PROSITE" id="PS50878">
    <property type="entry name" value="RT_POL"/>
    <property type="match status" value="1"/>
</dbReference>
<dbReference type="PANTHER" id="PTHR21301:SF12">
    <property type="match status" value="1"/>
</dbReference>
<name>A0ABN9LH75_9NEOB</name>
<gene>
    <name evidence="3" type="ORF">RIMI_LOCUS7446885</name>
</gene>
<evidence type="ECO:0000259" key="2">
    <source>
        <dbReference type="PROSITE" id="PS50878"/>
    </source>
</evidence>
<comment type="caution">
    <text evidence="3">The sequence shown here is derived from an EMBL/GenBank/DDBJ whole genome shotgun (WGS) entry which is preliminary data.</text>
</comment>
<organism evidence="3 4">
    <name type="scientific">Ranitomeya imitator</name>
    <name type="common">mimic poison frog</name>
    <dbReference type="NCBI Taxonomy" id="111125"/>
    <lineage>
        <taxon>Eukaryota</taxon>
        <taxon>Metazoa</taxon>
        <taxon>Chordata</taxon>
        <taxon>Craniata</taxon>
        <taxon>Vertebrata</taxon>
        <taxon>Euteleostomi</taxon>
        <taxon>Amphibia</taxon>
        <taxon>Batrachia</taxon>
        <taxon>Anura</taxon>
        <taxon>Neobatrachia</taxon>
        <taxon>Hyloidea</taxon>
        <taxon>Dendrobatidae</taxon>
        <taxon>Dendrobatinae</taxon>
        <taxon>Ranitomeya</taxon>
    </lineage>
</organism>
<reference evidence="3" key="1">
    <citation type="submission" date="2023-07" db="EMBL/GenBank/DDBJ databases">
        <authorList>
            <person name="Stuckert A."/>
        </authorList>
    </citation>
    <scope>NUCLEOTIDE SEQUENCE</scope>
</reference>
<proteinExistence type="predicted"/>
<dbReference type="InterPro" id="IPR000477">
    <property type="entry name" value="RT_dom"/>
</dbReference>
<dbReference type="EMBL" id="CAUEEQ010014121">
    <property type="protein sequence ID" value="CAJ0938138.1"/>
    <property type="molecule type" value="Genomic_DNA"/>
</dbReference>
<feature type="compositionally biased region" description="Basic and acidic residues" evidence="1">
    <location>
        <begin position="27"/>
        <end position="43"/>
    </location>
</feature>
<evidence type="ECO:0000313" key="4">
    <source>
        <dbReference type="Proteomes" id="UP001176940"/>
    </source>
</evidence>
<accession>A0ABN9LH75</accession>
<feature type="domain" description="Reverse transcriptase" evidence="2">
    <location>
        <begin position="158"/>
        <end position="418"/>
    </location>
</feature>
<feature type="compositionally biased region" description="Basic residues" evidence="1">
    <location>
        <begin position="44"/>
        <end position="54"/>
    </location>
</feature>
<dbReference type="Proteomes" id="UP001176940">
    <property type="component" value="Unassembled WGS sequence"/>
</dbReference>
<evidence type="ECO:0000256" key="1">
    <source>
        <dbReference type="SAM" id="MobiDB-lite"/>
    </source>
</evidence>
<dbReference type="PANTHER" id="PTHR21301">
    <property type="entry name" value="REVERSE TRANSCRIPTASE"/>
    <property type="match status" value="1"/>
</dbReference>
<feature type="region of interest" description="Disordered" evidence="1">
    <location>
        <begin position="27"/>
        <end position="63"/>
    </location>
</feature>
<protein>
    <recommendedName>
        <fullName evidence="2">Reverse transcriptase domain-containing protein</fullName>
    </recommendedName>
</protein>
<sequence>MTFPSEHKDYIPMVFTRVLESRVPEKLITSGKEEERSTIDNRKEKKGKKSKKKTTNIYGKTSNHEEQGPGLIVNISDKTLTNNQILKRIGNDNEIIIKKADKRGAVVVLNRNEYIEEVKRQLADPGVYEELSCDPKFSIAKEIKNVLDNALNTDLIDQDIYDFLTVKFPITPVMYILPKIHKSLVHPPGRPIVSGCDSILSKIGVFLDRILNPIASCAESFIRDTTDFLEKINDIEVTGEVMLASFDVTSLYTSIDHDRGLKAINKKLLTTQYFVEARRFIIQLLELVLTKNYFLFGDTFYLQLRGTAMGANMAPAYANIVMSVLEEDLVYVSHHFCYVAAWWRYIDDVFLIWTGTEDMLREFHDYLNGIDETIKFTLVYSDTNIQFLDVNVRIENDRLVTKLYTKTTDKNDLLMYNSQHPRKTKESIPYSQLLRIKRIESDTGSLENLLKQF</sequence>
<keyword evidence="4" id="KW-1185">Reference proteome</keyword>